<dbReference type="PANTHER" id="PTHR48079">
    <property type="entry name" value="PROTEIN YEEZ"/>
    <property type="match status" value="1"/>
</dbReference>
<accession>A0ABP4WCN0</accession>
<dbReference type="InterPro" id="IPR016040">
    <property type="entry name" value="NAD(P)-bd_dom"/>
</dbReference>
<dbReference type="Proteomes" id="UP001501057">
    <property type="component" value="Unassembled WGS sequence"/>
</dbReference>
<dbReference type="PANTHER" id="PTHR48079:SF6">
    <property type="entry name" value="NAD(P)-BINDING DOMAIN-CONTAINING PROTEIN-RELATED"/>
    <property type="match status" value="1"/>
</dbReference>
<dbReference type="EMBL" id="BAAAME010000010">
    <property type="protein sequence ID" value="GAA1751486.1"/>
    <property type="molecule type" value="Genomic_DNA"/>
</dbReference>
<name>A0ABP4WCN0_9ACTN</name>
<evidence type="ECO:0000313" key="3">
    <source>
        <dbReference type="Proteomes" id="UP001501057"/>
    </source>
</evidence>
<evidence type="ECO:0000259" key="1">
    <source>
        <dbReference type="Pfam" id="PF13460"/>
    </source>
</evidence>
<evidence type="ECO:0000313" key="2">
    <source>
        <dbReference type="EMBL" id="GAA1751486.1"/>
    </source>
</evidence>
<organism evidence="2 3">
    <name type="scientific">Aeromicrobium alkaliterrae</name>
    <dbReference type="NCBI Taxonomy" id="302168"/>
    <lineage>
        <taxon>Bacteria</taxon>
        <taxon>Bacillati</taxon>
        <taxon>Actinomycetota</taxon>
        <taxon>Actinomycetes</taxon>
        <taxon>Propionibacteriales</taxon>
        <taxon>Nocardioidaceae</taxon>
        <taxon>Aeromicrobium</taxon>
    </lineage>
</organism>
<dbReference type="InterPro" id="IPR036291">
    <property type="entry name" value="NAD(P)-bd_dom_sf"/>
</dbReference>
<comment type="caution">
    <text evidence="2">The sequence shown here is derived from an EMBL/GenBank/DDBJ whole genome shotgun (WGS) entry which is preliminary data.</text>
</comment>
<feature type="domain" description="NAD(P)-binding" evidence="1">
    <location>
        <begin position="4"/>
        <end position="182"/>
    </location>
</feature>
<protein>
    <submittedName>
        <fullName evidence="2">NAD-dependent epimerase/dehydratase family protein</fullName>
    </submittedName>
</protein>
<dbReference type="SUPFAM" id="SSF51735">
    <property type="entry name" value="NAD(P)-binding Rossmann-fold domains"/>
    <property type="match status" value="1"/>
</dbReference>
<reference evidence="3" key="1">
    <citation type="journal article" date="2019" name="Int. J. Syst. Evol. Microbiol.">
        <title>The Global Catalogue of Microorganisms (GCM) 10K type strain sequencing project: providing services to taxonomists for standard genome sequencing and annotation.</title>
        <authorList>
            <consortium name="The Broad Institute Genomics Platform"/>
            <consortium name="The Broad Institute Genome Sequencing Center for Infectious Disease"/>
            <person name="Wu L."/>
            <person name="Ma J."/>
        </authorList>
    </citation>
    <scope>NUCLEOTIDE SEQUENCE [LARGE SCALE GENOMIC DNA]</scope>
    <source>
        <strain evidence="3">JCM 13518</strain>
    </source>
</reference>
<gene>
    <name evidence="2" type="ORF">GCM10009710_33920</name>
</gene>
<keyword evidence="3" id="KW-1185">Reference proteome</keyword>
<dbReference type="Pfam" id="PF13460">
    <property type="entry name" value="NAD_binding_10"/>
    <property type="match status" value="1"/>
</dbReference>
<dbReference type="Gene3D" id="3.40.50.720">
    <property type="entry name" value="NAD(P)-binding Rossmann-like Domain"/>
    <property type="match status" value="1"/>
</dbReference>
<dbReference type="InterPro" id="IPR051783">
    <property type="entry name" value="NAD(P)-dependent_oxidoreduct"/>
</dbReference>
<sequence>MLDRLTGAGHEVTAVVRSDDSRTKVESAGATGLVGDLFDTAWLREQLVAHDAAIHTAAGSDADDQALNTSVVEAAVAAFGGTANPFLLTGGVWTYGSGADLDEDATPNPVPLTSWRVPLEQQLLDSDVRATVIQPGIVYGHGAGIPAMLVGQKSVPGTGDQHWTTVHVDDLADLYVAALESPGGQAYLGVSGDNPAVRELGDAIGPDVEAQGDQATLDALGPFGEALLLDQQASGTKARTDLGWSPSRPPLVDLLREGYPADR</sequence>
<proteinExistence type="predicted"/>